<dbReference type="Proteomes" id="UP000264589">
    <property type="component" value="Unassembled WGS sequence"/>
</dbReference>
<accession>A0A371RH94</accession>
<comment type="caution">
    <text evidence="2">The sequence shown here is derived from an EMBL/GenBank/DDBJ whole genome shotgun (WGS) entry which is preliminary data.</text>
</comment>
<evidence type="ECO:0000313" key="3">
    <source>
        <dbReference type="Proteomes" id="UP000264589"/>
    </source>
</evidence>
<keyword evidence="1" id="KW-1133">Transmembrane helix</keyword>
<feature type="transmembrane region" description="Helical" evidence="1">
    <location>
        <begin position="37"/>
        <end position="56"/>
    </location>
</feature>
<keyword evidence="3" id="KW-1185">Reference proteome</keyword>
<keyword evidence="1" id="KW-0472">Membrane</keyword>
<keyword evidence="1" id="KW-0812">Transmembrane</keyword>
<evidence type="ECO:0000313" key="2">
    <source>
        <dbReference type="EMBL" id="RFB04819.1"/>
    </source>
</evidence>
<feature type="transmembrane region" description="Helical" evidence="1">
    <location>
        <begin position="12"/>
        <end position="31"/>
    </location>
</feature>
<name>A0A371RH94_9PROT</name>
<dbReference type="InParanoid" id="A0A371RH94"/>
<protein>
    <submittedName>
        <fullName evidence="2">Uncharacterized protein</fullName>
    </submittedName>
</protein>
<reference evidence="2 3" key="1">
    <citation type="submission" date="2018-08" db="EMBL/GenBank/DDBJ databases">
        <title>Parvularcula sp. SM1705, isolated from surface water of the South Sea China.</title>
        <authorList>
            <person name="Sun L."/>
        </authorList>
    </citation>
    <scope>NUCLEOTIDE SEQUENCE [LARGE SCALE GENOMIC DNA]</scope>
    <source>
        <strain evidence="2 3">SM1705</strain>
    </source>
</reference>
<gene>
    <name evidence="2" type="ORF">DX908_05710</name>
</gene>
<proteinExistence type="predicted"/>
<dbReference type="RefSeq" id="WP_116391452.1">
    <property type="nucleotide sequence ID" value="NZ_CAXQPM010000032.1"/>
</dbReference>
<dbReference type="AlphaFoldDB" id="A0A371RH94"/>
<sequence>MSDQQQDDTKFFMWYGLIEGTALILAVAWWYFGHRNFSYLVFSVVLIALIGSTYLLPKVLTRAKRNSDENSGD</sequence>
<dbReference type="EMBL" id="QUQO01000001">
    <property type="protein sequence ID" value="RFB04819.1"/>
    <property type="molecule type" value="Genomic_DNA"/>
</dbReference>
<organism evidence="2 3">
    <name type="scientific">Parvularcula marina</name>
    <dbReference type="NCBI Taxonomy" id="2292771"/>
    <lineage>
        <taxon>Bacteria</taxon>
        <taxon>Pseudomonadati</taxon>
        <taxon>Pseudomonadota</taxon>
        <taxon>Alphaproteobacteria</taxon>
        <taxon>Parvularculales</taxon>
        <taxon>Parvularculaceae</taxon>
        <taxon>Parvularcula</taxon>
    </lineage>
</organism>
<evidence type="ECO:0000256" key="1">
    <source>
        <dbReference type="SAM" id="Phobius"/>
    </source>
</evidence>